<organism evidence="1 2">
    <name type="scientific">Paramuricea clavata</name>
    <name type="common">Red gorgonian</name>
    <name type="synonym">Violescent sea-whip</name>
    <dbReference type="NCBI Taxonomy" id="317549"/>
    <lineage>
        <taxon>Eukaryota</taxon>
        <taxon>Metazoa</taxon>
        <taxon>Cnidaria</taxon>
        <taxon>Anthozoa</taxon>
        <taxon>Octocorallia</taxon>
        <taxon>Malacalcyonacea</taxon>
        <taxon>Plexauridae</taxon>
        <taxon>Paramuricea</taxon>
    </lineage>
</organism>
<evidence type="ECO:0000313" key="2">
    <source>
        <dbReference type="Proteomes" id="UP001152795"/>
    </source>
</evidence>
<gene>
    <name evidence="1" type="ORF">PACLA_8A042174</name>
</gene>
<dbReference type="Pfam" id="PF01390">
    <property type="entry name" value="SEA"/>
    <property type="match status" value="1"/>
</dbReference>
<dbReference type="SUPFAM" id="SSF82671">
    <property type="entry name" value="SEA domain"/>
    <property type="match status" value="1"/>
</dbReference>
<dbReference type="Proteomes" id="UP001152795">
    <property type="component" value="Unassembled WGS sequence"/>
</dbReference>
<feature type="non-terminal residue" evidence="1">
    <location>
        <position position="186"/>
    </location>
</feature>
<reference evidence="1" key="1">
    <citation type="submission" date="2020-04" db="EMBL/GenBank/DDBJ databases">
        <authorList>
            <person name="Alioto T."/>
            <person name="Alioto T."/>
            <person name="Gomez Garrido J."/>
        </authorList>
    </citation>
    <scope>NUCLEOTIDE SEQUENCE</scope>
    <source>
        <strain evidence="1">A484AB</strain>
    </source>
</reference>
<dbReference type="Gene3D" id="3.30.70.960">
    <property type="entry name" value="SEA domain"/>
    <property type="match status" value="1"/>
</dbReference>
<evidence type="ECO:0000313" key="1">
    <source>
        <dbReference type="EMBL" id="CAB4022316.1"/>
    </source>
</evidence>
<dbReference type="PANTHER" id="PTHR46901:SF2">
    <property type="entry name" value="GH04942P"/>
    <property type="match status" value="1"/>
</dbReference>
<proteinExistence type="predicted"/>
<protein>
    <submittedName>
        <fullName evidence="1">Uncharacterized protein</fullName>
    </submittedName>
</protein>
<dbReference type="AlphaFoldDB" id="A0A6S7IWY8"/>
<keyword evidence="2" id="KW-1185">Reference proteome</keyword>
<name>A0A6S7IWY8_PARCT</name>
<dbReference type="InterPro" id="IPR000082">
    <property type="entry name" value="SEA_dom"/>
</dbReference>
<dbReference type="SMART" id="SM00200">
    <property type="entry name" value="SEA"/>
    <property type="match status" value="1"/>
</dbReference>
<accession>A0A6S7IWY8</accession>
<sequence>EEIVPTTPSIVQKVVDVSVRFTSIEWNDKLSDKKSEEFATTSKKIRKAVESVYSESESFRNVEVLKLTKGSVVAKIKLVFNPKFTDANETTLETAVKTGKVGQLEVDKDSFKVVVEGNNAQASKGDSGGLSGGAVAGVVITVLILVAVAVAVAFLVYRRKKGNSMFAPKHFDNPISYSSKAYDMDD</sequence>
<dbReference type="PROSITE" id="PS50024">
    <property type="entry name" value="SEA"/>
    <property type="match status" value="1"/>
</dbReference>
<comment type="caution">
    <text evidence="1">The sequence shown here is derived from an EMBL/GenBank/DDBJ whole genome shotgun (WGS) entry which is preliminary data.</text>
</comment>
<dbReference type="PANTHER" id="PTHR46901">
    <property type="entry name" value="GH04942P"/>
    <property type="match status" value="1"/>
</dbReference>
<dbReference type="EMBL" id="CACRXK020011915">
    <property type="protein sequence ID" value="CAB4022316.1"/>
    <property type="molecule type" value="Genomic_DNA"/>
</dbReference>
<dbReference type="InterPro" id="IPR036364">
    <property type="entry name" value="SEA_dom_sf"/>
</dbReference>
<dbReference type="OrthoDB" id="8938333at2759"/>